<dbReference type="EMBL" id="SNRW01000883">
    <property type="protein sequence ID" value="KAA6398784.1"/>
    <property type="molecule type" value="Genomic_DNA"/>
</dbReference>
<comment type="caution">
    <text evidence="2">The sequence shown here is derived from an EMBL/GenBank/DDBJ whole genome shotgun (WGS) entry which is preliminary data.</text>
</comment>
<evidence type="ECO:0000256" key="1">
    <source>
        <dbReference type="SAM" id="MobiDB-lite"/>
    </source>
</evidence>
<dbReference type="Proteomes" id="UP000324800">
    <property type="component" value="Unassembled WGS sequence"/>
</dbReference>
<sequence>MESKIMQTATNRKSQSHTSPMKTMDSERMKAGRGQRSQLSEKQHLKSNSQKRLSTFQPHNVNGSDELGGIG</sequence>
<feature type="compositionally biased region" description="Polar residues" evidence="1">
    <location>
        <begin position="45"/>
        <end position="63"/>
    </location>
</feature>
<protein>
    <submittedName>
        <fullName evidence="2">Uncharacterized protein</fullName>
    </submittedName>
</protein>
<dbReference type="AlphaFoldDB" id="A0A5J4WUS8"/>
<name>A0A5J4WUS8_9EUKA</name>
<evidence type="ECO:0000313" key="3">
    <source>
        <dbReference type="Proteomes" id="UP000324800"/>
    </source>
</evidence>
<reference evidence="2 3" key="1">
    <citation type="submission" date="2019-03" db="EMBL/GenBank/DDBJ databases">
        <title>Single cell metagenomics reveals metabolic interactions within the superorganism composed of flagellate Streblomastix strix and complex community of Bacteroidetes bacteria on its surface.</title>
        <authorList>
            <person name="Treitli S.C."/>
            <person name="Kolisko M."/>
            <person name="Husnik F."/>
            <person name="Keeling P."/>
            <person name="Hampl V."/>
        </authorList>
    </citation>
    <scope>NUCLEOTIDE SEQUENCE [LARGE SCALE GENOMIC DNA]</scope>
    <source>
        <strain evidence="2">ST1C</strain>
    </source>
</reference>
<evidence type="ECO:0000313" key="2">
    <source>
        <dbReference type="EMBL" id="KAA6398784.1"/>
    </source>
</evidence>
<feature type="region of interest" description="Disordered" evidence="1">
    <location>
        <begin position="1"/>
        <end position="71"/>
    </location>
</feature>
<gene>
    <name evidence="2" type="ORF">EZS28_005696</name>
</gene>
<accession>A0A5J4WUS8</accession>
<organism evidence="2 3">
    <name type="scientific">Streblomastix strix</name>
    <dbReference type="NCBI Taxonomy" id="222440"/>
    <lineage>
        <taxon>Eukaryota</taxon>
        <taxon>Metamonada</taxon>
        <taxon>Preaxostyla</taxon>
        <taxon>Oxymonadida</taxon>
        <taxon>Streblomastigidae</taxon>
        <taxon>Streblomastix</taxon>
    </lineage>
</organism>
<proteinExistence type="predicted"/>
<feature type="compositionally biased region" description="Polar residues" evidence="1">
    <location>
        <begin position="1"/>
        <end position="21"/>
    </location>
</feature>